<name>A0A6A6UG19_9PEZI</name>
<evidence type="ECO:0000313" key="4">
    <source>
        <dbReference type="Proteomes" id="UP000799302"/>
    </source>
</evidence>
<dbReference type="Proteomes" id="UP000799302">
    <property type="component" value="Unassembled WGS sequence"/>
</dbReference>
<organism evidence="3 4">
    <name type="scientific">Microthyrium microscopicum</name>
    <dbReference type="NCBI Taxonomy" id="703497"/>
    <lineage>
        <taxon>Eukaryota</taxon>
        <taxon>Fungi</taxon>
        <taxon>Dikarya</taxon>
        <taxon>Ascomycota</taxon>
        <taxon>Pezizomycotina</taxon>
        <taxon>Dothideomycetes</taxon>
        <taxon>Dothideomycetes incertae sedis</taxon>
        <taxon>Microthyriales</taxon>
        <taxon>Microthyriaceae</taxon>
        <taxon>Microthyrium</taxon>
    </lineage>
</organism>
<feature type="region of interest" description="Disordered" evidence="1">
    <location>
        <begin position="151"/>
        <end position="172"/>
    </location>
</feature>
<feature type="domain" description="DUF6924" evidence="2">
    <location>
        <begin position="71"/>
        <end position="150"/>
    </location>
</feature>
<evidence type="ECO:0000256" key="1">
    <source>
        <dbReference type="SAM" id="MobiDB-lite"/>
    </source>
</evidence>
<evidence type="ECO:0000259" key="2">
    <source>
        <dbReference type="Pfam" id="PF21962"/>
    </source>
</evidence>
<evidence type="ECO:0000313" key="3">
    <source>
        <dbReference type="EMBL" id="KAF2669834.1"/>
    </source>
</evidence>
<reference evidence="3" key="1">
    <citation type="journal article" date="2020" name="Stud. Mycol.">
        <title>101 Dothideomycetes genomes: a test case for predicting lifestyles and emergence of pathogens.</title>
        <authorList>
            <person name="Haridas S."/>
            <person name="Albert R."/>
            <person name="Binder M."/>
            <person name="Bloem J."/>
            <person name="Labutti K."/>
            <person name="Salamov A."/>
            <person name="Andreopoulos B."/>
            <person name="Baker S."/>
            <person name="Barry K."/>
            <person name="Bills G."/>
            <person name="Bluhm B."/>
            <person name="Cannon C."/>
            <person name="Castanera R."/>
            <person name="Culley D."/>
            <person name="Daum C."/>
            <person name="Ezra D."/>
            <person name="Gonzalez J."/>
            <person name="Henrissat B."/>
            <person name="Kuo A."/>
            <person name="Liang C."/>
            <person name="Lipzen A."/>
            <person name="Lutzoni F."/>
            <person name="Magnuson J."/>
            <person name="Mondo S."/>
            <person name="Nolan M."/>
            <person name="Ohm R."/>
            <person name="Pangilinan J."/>
            <person name="Park H.-J."/>
            <person name="Ramirez L."/>
            <person name="Alfaro M."/>
            <person name="Sun H."/>
            <person name="Tritt A."/>
            <person name="Yoshinaga Y."/>
            <person name="Zwiers L.-H."/>
            <person name="Turgeon B."/>
            <person name="Goodwin S."/>
            <person name="Spatafora J."/>
            <person name="Crous P."/>
            <person name="Grigoriev I."/>
        </authorList>
    </citation>
    <scope>NUCLEOTIDE SEQUENCE</scope>
    <source>
        <strain evidence="3">CBS 115976</strain>
    </source>
</reference>
<dbReference type="Pfam" id="PF21962">
    <property type="entry name" value="DUF6924"/>
    <property type="match status" value="1"/>
</dbReference>
<accession>A0A6A6UG19</accession>
<dbReference type="EMBL" id="MU004234">
    <property type="protein sequence ID" value="KAF2669834.1"/>
    <property type="molecule type" value="Genomic_DNA"/>
</dbReference>
<dbReference type="AlphaFoldDB" id="A0A6A6UG19"/>
<dbReference type="InterPro" id="IPR053832">
    <property type="entry name" value="DUF6924"/>
</dbReference>
<proteinExistence type="predicted"/>
<sequence length="172" mass="18604">MSIPLFCIEKISADRLTTILTLAYEGSPDTDPDIIFINDLDIPSGPEPKDPSLSIPAINEYPFLGKTTTELGAFITKFPEDWSLFHDIFLVADKQTAENDSLLLVQNLEPEETVRLAAEHANAIPIAIRVATMDIGGVQSLVDEDGIYRGGRSGGQVKKGGPAPRKQLANGN</sequence>
<gene>
    <name evidence="3" type="ORF">BT63DRAFT_423814</name>
</gene>
<dbReference type="OrthoDB" id="4483229at2759"/>
<protein>
    <recommendedName>
        <fullName evidence="2">DUF6924 domain-containing protein</fullName>
    </recommendedName>
</protein>
<keyword evidence="4" id="KW-1185">Reference proteome</keyword>